<reference evidence="2" key="1">
    <citation type="journal article" date="2019" name="Int. J. Syst. Evol. Microbiol.">
        <title>The Global Catalogue of Microorganisms (GCM) 10K type strain sequencing project: providing services to taxonomists for standard genome sequencing and annotation.</title>
        <authorList>
            <consortium name="The Broad Institute Genomics Platform"/>
            <consortium name="The Broad Institute Genome Sequencing Center for Infectious Disease"/>
            <person name="Wu L."/>
            <person name="Ma J."/>
        </authorList>
    </citation>
    <scope>NUCLEOTIDE SEQUENCE [LARGE SCALE GENOMIC DNA]</scope>
    <source>
        <strain evidence="2">CGMCC 1.12922</strain>
    </source>
</reference>
<gene>
    <name evidence="1" type="ORF">GCM10011358_21560</name>
</gene>
<dbReference type="RefSeq" id="WP_188527659.1">
    <property type="nucleotide sequence ID" value="NZ_BMGI01000003.1"/>
</dbReference>
<comment type="caution">
    <text evidence="1">The sequence shown here is derived from an EMBL/GenBank/DDBJ whole genome shotgun (WGS) entry which is preliminary data.</text>
</comment>
<evidence type="ECO:0000313" key="1">
    <source>
        <dbReference type="EMBL" id="GGD37474.1"/>
    </source>
</evidence>
<protein>
    <submittedName>
        <fullName evidence="1">Uncharacterized protein</fullName>
    </submittedName>
</protein>
<sequence>MPTSLAEKARARRRGALAALNARFATDEGVVSIFEGSFPKRQAVPEFRSVRGHPDPRETRPLPVLVLRNRVAA</sequence>
<name>A0ABQ1QQZ3_9RHOB</name>
<accession>A0ABQ1QQZ3</accession>
<dbReference type="Proteomes" id="UP000617355">
    <property type="component" value="Unassembled WGS sequence"/>
</dbReference>
<keyword evidence="2" id="KW-1185">Reference proteome</keyword>
<dbReference type="EMBL" id="BMGI01000003">
    <property type="protein sequence ID" value="GGD37474.1"/>
    <property type="molecule type" value="Genomic_DNA"/>
</dbReference>
<organism evidence="1 2">
    <name type="scientific">Sinisalibacter lacisalsi</name>
    <dbReference type="NCBI Taxonomy" id="1526570"/>
    <lineage>
        <taxon>Bacteria</taxon>
        <taxon>Pseudomonadati</taxon>
        <taxon>Pseudomonadota</taxon>
        <taxon>Alphaproteobacteria</taxon>
        <taxon>Rhodobacterales</taxon>
        <taxon>Roseobacteraceae</taxon>
        <taxon>Sinisalibacter</taxon>
    </lineage>
</organism>
<proteinExistence type="predicted"/>
<evidence type="ECO:0000313" key="2">
    <source>
        <dbReference type="Proteomes" id="UP000617355"/>
    </source>
</evidence>